<feature type="transmembrane region" description="Helical" evidence="7">
    <location>
        <begin position="150"/>
        <end position="182"/>
    </location>
</feature>
<keyword evidence="10" id="KW-1185">Reference proteome</keyword>
<dbReference type="PANTHER" id="PTHR19317:SF0">
    <property type="entry name" value="PRENYLATED RAB ACCEPTOR PROTEIN 1"/>
    <property type="match status" value="1"/>
</dbReference>
<dbReference type="GO" id="GO:0005783">
    <property type="term" value="C:endoplasmic reticulum"/>
    <property type="evidence" value="ECO:0007669"/>
    <property type="project" value="UniProtKB-ARBA"/>
</dbReference>
<dbReference type="EMBL" id="LVLJ01000293">
    <property type="protein sequence ID" value="OAE34978.1"/>
    <property type="molecule type" value="Genomic_DNA"/>
</dbReference>
<dbReference type="Pfam" id="PF03208">
    <property type="entry name" value="PRA1"/>
    <property type="match status" value="1"/>
</dbReference>
<comment type="subcellular location">
    <subcellularLocation>
        <location evidence="2 7">Membrane</location>
        <topology evidence="2 7">Multi-pass membrane protein</topology>
    </subcellularLocation>
</comment>
<dbReference type="GO" id="GO:0016192">
    <property type="term" value="P:vesicle-mediated transport"/>
    <property type="evidence" value="ECO:0007669"/>
    <property type="project" value="UniProtKB-ARBA"/>
</dbReference>
<evidence type="ECO:0000256" key="1">
    <source>
        <dbReference type="ARBA" id="ARBA00002501"/>
    </source>
</evidence>
<dbReference type="AlphaFoldDB" id="A0A176WP95"/>
<protein>
    <recommendedName>
        <fullName evidence="7">PRA1 family protein</fullName>
    </recommendedName>
</protein>
<keyword evidence="5 7" id="KW-1133">Transmembrane helix</keyword>
<gene>
    <name evidence="9" type="ORF">AXG93_1864s1050</name>
</gene>
<comment type="caution">
    <text evidence="9">The sequence shown here is derived from an EMBL/GenBank/DDBJ whole genome shotgun (WGS) entry which is preliminary data.</text>
</comment>
<evidence type="ECO:0000256" key="8">
    <source>
        <dbReference type="SAM" id="MobiDB-lite"/>
    </source>
</evidence>
<feature type="region of interest" description="Disordered" evidence="8">
    <location>
        <begin position="1"/>
        <end position="20"/>
    </location>
</feature>
<evidence type="ECO:0000256" key="4">
    <source>
        <dbReference type="ARBA" id="ARBA00022692"/>
    </source>
</evidence>
<keyword evidence="4 7" id="KW-0812">Transmembrane</keyword>
<dbReference type="PANTHER" id="PTHR19317">
    <property type="entry name" value="PRENYLATED RAB ACCEPTOR 1-RELATED"/>
    <property type="match status" value="1"/>
</dbReference>
<dbReference type="GO" id="GO:0005794">
    <property type="term" value="C:Golgi apparatus"/>
    <property type="evidence" value="ECO:0007669"/>
    <property type="project" value="TreeGrafter"/>
</dbReference>
<accession>A0A176WP95</accession>
<comment type="similarity">
    <text evidence="3 7">Belongs to the PRA1 family.</text>
</comment>
<feature type="transmembrane region" description="Helical" evidence="7">
    <location>
        <begin position="202"/>
        <end position="234"/>
    </location>
</feature>
<evidence type="ECO:0000256" key="5">
    <source>
        <dbReference type="ARBA" id="ARBA00022989"/>
    </source>
</evidence>
<keyword evidence="7" id="KW-0813">Transport</keyword>
<evidence type="ECO:0000256" key="6">
    <source>
        <dbReference type="ARBA" id="ARBA00023136"/>
    </source>
</evidence>
<dbReference type="InterPro" id="IPR004895">
    <property type="entry name" value="Prenylated_rab_accept_PRA1"/>
</dbReference>
<evidence type="ECO:0000313" key="10">
    <source>
        <dbReference type="Proteomes" id="UP000077202"/>
    </source>
</evidence>
<name>A0A176WP95_MARPO</name>
<reference evidence="9" key="1">
    <citation type="submission" date="2016-03" db="EMBL/GenBank/DDBJ databases">
        <title>Mechanisms controlling the formation of the plant cell surface in tip-growing cells are functionally conserved among land plants.</title>
        <authorList>
            <person name="Honkanen S."/>
            <person name="Jones V.A."/>
            <person name="Morieri G."/>
            <person name="Champion C."/>
            <person name="Hetherington A.J."/>
            <person name="Kelly S."/>
            <person name="Saint-Marcoux D."/>
            <person name="Proust H."/>
            <person name="Prescott H."/>
            <person name="Dolan L."/>
        </authorList>
    </citation>
    <scope>NUCLEOTIDE SEQUENCE [LARGE SCALE GENOMIC DNA]</scope>
    <source>
        <tissue evidence="9">Whole gametophyte</tissue>
    </source>
</reference>
<comment type="function">
    <text evidence="1 7">May be involved in both secretory and endocytic intracellular trafficking in the endosomal/prevacuolar compartments.</text>
</comment>
<evidence type="ECO:0000256" key="7">
    <source>
        <dbReference type="RuleBase" id="RU363107"/>
    </source>
</evidence>
<proteinExistence type="inferred from homology"/>
<sequence length="275" mass="29974">MTRRRETGQGTACEVEERRAEQSTDAVDKAFLDLNEGCGGFRFAIVVCAREHEEQEQEREGFGGVEVVEVIMAGTAALPVSQPTANAGGITPTPAARAFLSHAHEAAKFALAQRRPWAEMVDRNAFAKPESFSEAVTRVRKNMGYFRINYIICLLVFVGSSLFWHPFSLLSLSVIVAAWAYLYMVRRDPLVLWGRTFTEREILVLMSVITVVGLTLTDVGSILISASLLGAAVISAHGAFRVPDDLFLDDQEAPGGFLSFLGTGTAQPPVIVSHV</sequence>
<evidence type="ECO:0000256" key="2">
    <source>
        <dbReference type="ARBA" id="ARBA00004141"/>
    </source>
</evidence>
<dbReference type="Proteomes" id="UP000077202">
    <property type="component" value="Unassembled WGS sequence"/>
</dbReference>
<evidence type="ECO:0000313" key="9">
    <source>
        <dbReference type="EMBL" id="OAE34978.1"/>
    </source>
</evidence>
<evidence type="ECO:0000256" key="3">
    <source>
        <dbReference type="ARBA" id="ARBA00006483"/>
    </source>
</evidence>
<organism evidence="9 10">
    <name type="scientific">Marchantia polymorpha subsp. ruderalis</name>
    <dbReference type="NCBI Taxonomy" id="1480154"/>
    <lineage>
        <taxon>Eukaryota</taxon>
        <taxon>Viridiplantae</taxon>
        <taxon>Streptophyta</taxon>
        <taxon>Embryophyta</taxon>
        <taxon>Marchantiophyta</taxon>
        <taxon>Marchantiopsida</taxon>
        <taxon>Marchantiidae</taxon>
        <taxon>Marchantiales</taxon>
        <taxon>Marchantiaceae</taxon>
        <taxon>Marchantia</taxon>
    </lineage>
</organism>
<keyword evidence="6 7" id="KW-0472">Membrane</keyword>
<dbReference type="GO" id="GO:0016020">
    <property type="term" value="C:membrane"/>
    <property type="evidence" value="ECO:0007669"/>
    <property type="project" value="UniProtKB-SubCell"/>
</dbReference>